<proteinExistence type="predicted"/>
<evidence type="ECO:0000256" key="2">
    <source>
        <dbReference type="SAM" id="Phobius"/>
    </source>
</evidence>
<keyword evidence="2" id="KW-1133">Transmembrane helix</keyword>
<sequence>MRGAVEEAAMWQRHPDGTEPVSARSPLRARKIMSSIALPIALMGTIVFAVLAVRSGREVWWWETAIAAAVTLFAAIDLGVLHYRTRR</sequence>
<accession>A0ABW4T4I4</accession>
<feature type="region of interest" description="Disordered" evidence="1">
    <location>
        <begin position="1"/>
        <end position="23"/>
    </location>
</feature>
<feature type="transmembrane region" description="Helical" evidence="2">
    <location>
        <begin position="59"/>
        <end position="81"/>
    </location>
</feature>
<dbReference type="Proteomes" id="UP001597368">
    <property type="component" value="Unassembled WGS sequence"/>
</dbReference>
<evidence type="ECO:0000256" key="1">
    <source>
        <dbReference type="SAM" id="MobiDB-lite"/>
    </source>
</evidence>
<dbReference type="RefSeq" id="WP_379576533.1">
    <property type="nucleotide sequence ID" value="NZ_JBHUFV010000050.1"/>
</dbReference>
<keyword evidence="4" id="KW-1185">Reference proteome</keyword>
<evidence type="ECO:0000313" key="4">
    <source>
        <dbReference type="Proteomes" id="UP001597368"/>
    </source>
</evidence>
<gene>
    <name evidence="3" type="ORF">ACFSKW_33210</name>
</gene>
<name>A0ABW4T4I4_9ACTN</name>
<evidence type="ECO:0000313" key="3">
    <source>
        <dbReference type="EMBL" id="MFD1936343.1"/>
    </source>
</evidence>
<comment type="caution">
    <text evidence="3">The sequence shown here is derived from an EMBL/GenBank/DDBJ whole genome shotgun (WGS) entry which is preliminary data.</text>
</comment>
<dbReference type="InterPro" id="IPR045924">
    <property type="entry name" value="DUF6343"/>
</dbReference>
<keyword evidence="2" id="KW-0472">Membrane</keyword>
<reference evidence="4" key="1">
    <citation type="journal article" date="2019" name="Int. J. Syst. Evol. Microbiol.">
        <title>The Global Catalogue of Microorganisms (GCM) 10K type strain sequencing project: providing services to taxonomists for standard genome sequencing and annotation.</title>
        <authorList>
            <consortium name="The Broad Institute Genomics Platform"/>
            <consortium name="The Broad Institute Genome Sequencing Center for Infectious Disease"/>
            <person name="Wu L."/>
            <person name="Ma J."/>
        </authorList>
    </citation>
    <scope>NUCLEOTIDE SEQUENCE [LARGE SCALE GENOMIC DNA]</scope>
    <source>
        <strain evidence="4">ICMP 6774ER</strain>
    </source>
</reference>
<organism evidence="3 4">
    <name type="scientific">Nonomuraea mangrovi</name>
    <dbReference type="NCBI Taxonomy" id="2316207"/>
    <lineage>
        <taxon>Bacteria</taxon>
        <taxon>Bacillati</taxon>
        <taxon>Actinomycetota</taxon>
        <taxon>Actinomycetes</taxon>
        <taxon>Streptosporangiales</taxon>
        <taxon>Streptosporangiaceae</taxon>
        <taxon>Nonomuraea</taxon>
    </lineage>
</organism>
<dbReference type="Pfam" id="PF19870">
    <property type="entry name" value="DUF6343"/>
    <property type="match status" value="1"/>
</dbReference>
<protein>
    <submittedName>
        <fullName evidence="3">DUF6343 family protein</fullName>
    </submittedName>
</protein>
<keyword evidence="2" id="KW-0812">Transmembrane</keyword>
<dbReference type="EMBL" id="JBHUFV010000050">
    <property type="protein sequence ID" value="MFD1936343.1"/>
    <property type="molecule type" value="Genomic_DNA"/>
</dbReference>
<feature type="transmembrane region" description="Helical" evidence="2">
    <location>
        <begin position="32"/>
        <end position="53"/>
    </location>
</feature>